<gene>
    <name evidence="2" type="ORF">AMS68_008037</name>
</gene>
<evidence type="ECO:0000256" key="1">
    <source>
        <dbReference type="SAM" id="MobiDB-lite"/>
    </source>
</evidence>
<name>A0A6H0Y7D7_9PEZI</name>
<dbReference type="OrthoDB" id="5339332at2759"/>
<reference evidence="2 3" key="1">
    <citation type="journal article" date="2016" name="Sci. Rep.">
        <title>Peltaster fructicola genome reveals evolution from an invasive phytopathogen to an ectophytic parasite.</title>
        <authorList>
            <person name="Xu C."/>
            <person name="Chen H."/>
            <person name="Gleason M.L."/>
            <person name="Xu J.R."/>
            <person name="Liu H."/>
            <person name="Zhang R."/>
            <person name="Sun G."/>
        </authorList>
    </citation>
    <scope>NUCLEOTIDE SEQUENCE [LARGE SCALE GENOMIC DNA]</scope>
    <source>
        <strain evidence="2 3">LNHT1506</strain>
    </source>
</reference>
<dbReference type="Proteomes" id="UP000503462">
    <property type="component" value="Chromosome 5"/>
</dbReference>
<evidence type="ECO:0000313" key="2">
    <source>
        <dbReference type="EMBL" id="QIX02520.1"/>
    </source>
</evidence>
<evidence type="ECO:0000313" key="3">
    <source>
        <dbReference type="Proteomes" id="UP000503462"/>
    </source>
</evidence>
<accession>A0A6H0Y7D7</accession>
<dbReference type="EMBL" id="CP051143">
    <property type="protein sequence ID" value="QIX02520.1"/>
    <property type="molecule type" value="Genomic_DNA"/>
</dbReference>
<sequence>MQQPVLVRSYTGQRATASKSRGSITPTLPPISAYAFADIVRSADGPDFQSAIDGIAEICAKNRLSLAEEYASHLPPVGEITEAFSQRVGPQLRKPGLRRALTSVPEGSSGSSEGSHRSKRRSIFAFRNHQEDRIITPRRIRIGGMGRTVPVAGTTAIASDLEDASAAASAVQSSGLVRPVPRRSSSAAAVSLRQLLGVAAQAPD</sequence>
<keyword evidence="3" id="KW-1185">Reference proteome</keyword>
<protein>
    <submittedName>
        <fullName evidence="2">Uncharacterized protein</fullName>
    </submittedName>
</protein>
<dbReference type="AlphaFoldDB" id="A0A6H0Y7D7"/>
<feature type="region of interest" description="Disordered" evidence="1">
    <location>
        <begin position="92"/>
        <end position="123"/>
    </location>
</feature>
<proteinExistence type="predicted"/>
<organism evidence="2 3">
    <name type="scientific">Peltaster fructicola</name>
    <dbReference type="NCBI Taxonomy" id="286661"/>
    <lineage>
        <taxon>Eukaryota</taxon>
        <taxon>Fungi</taxon>
        <taxon>Dikarya</taxon>
        <taxon>Ascomycota</taxon>
        <taxon>Pezizomycotina</taxon>
        <taxon>Dothideomycetes</taxon>
        <taxon>Dothideomycetes incertae sedis</taxon>
        <taxon>Peltaster</taxon>
    </lineage>
</organism>